<reference evidence="1" key="2">
    <citation type="submission" date="2020-09" db="EMBL/GenBank/DDBJ databases">
        <authorList>
            <person name="Sun Q."/>
            <person name="Ohkuma M."/>
        </authorList>
    </citation>
    <scope>NUCLEOTIDE SEQUENCE</scope>
    <source>
        <strain evidence="1">JCM 4956</strain>
    </source>
</reference>
<name>A0A918NTR5_9ACTN</name>
<dbReference type="EMBL" id="BMWD01000042">
    <property type="protein sequence ID" value="GGX94819.1"/>
    <property type="molecule type" value="Genomic_DNA"/>
</dbReference>
<proteinExistence type="predicted"/>
<evidence type="ECO:0000313" key="1">
    <source>
        <dbReference type="EMBL" id="GGX94819.1"/>
    </source>
</evidence>
<evidence type="ECO:0000313" key="2">
    <source>
        <dbReference type="Proteomes" id="UP000645555"/>
    </source>
</evidence>
<protein>
    <submittedName>
        <fullName evidence="1">Uncharacterized protein</fullName>
    </submittedName>
</protein>
<organism evidence="1 2">
    <name type="scientific">Streptomyces fructofermentans</name>
    <dbReference type="NCBI Taxonomy" id="152141"/>
    <lineage>
        <taxon>Bacteria</taxon>
        <taxon>Bacillati</taxon>
        <taxon>Actinomycetota</taxon>
        <taxon>Actinomycetes</taxon>
        <taxon>Kitasatosporales</taxon>
        <taxon>Streptomycetaceae</taxon>
        <taxon>Streptomyces</taxon>
    </lineage>
</organism>
<gene>
    <name evidence="1" type="ORF">GCM10010515_71870</name>
</gene>
<reference evidence="1" key="1">
    <citation type="journal article" date="2014" name="Int. J. Syst. Evol. Microbiol.">
        <title>Complete genome sequence of Corynebacterium casei LMG S-19264T (=DSM 44701T), isolated from a smear-ripened cheese.</title>
        <authorList>
            <consortium name="US DOE Joint Genome Institute (JGI-PGF)"/>
            <person name="Walter F."/>
            <person name="Albersmeier A."/>
            <person name="Kalinowski J."/>
            <person name="Ruckert C."/>
        </authorList>
    </citation>
    <scope>NUCLEOTIDE SEQUENCE</scope>
    <source>
        <strain evidence="1">JCM 4956</strain>
    </source>
</reference>
<dbReference type="Proteomes" id="UP000645555">
    <property type="component" value="Unassembled WGS sequence"/>
</dbReference>
<dbReference type="RefSeq" id="WP_190039835.1">
    <property type="nucleotide sequence ID" value="NZ_BMWD01000042.1"/>
</dbReference>
<accession>A0A918NTR5</accession>
<sequence>MLYVLEPAAGESAPAKAPPGEPAAVPVMLRLAPGQTVEVDFGVPEEAVAELVDFLYRIGGAHLLEELLDELAGTDPRRGPDTPQAQRTQQAAGLCQAQVAAARLRALSALRTLDGVAFAVLREQLDAARAALRLSRYGLVEGTDYAYPVVAADAGAQETYAQLRAAVLDLDVKRRAVRRWENFTIPNNAPAAREQFNAVLEPYVTAYRAAIRDWPVLAVRGHQVIDALGRRQRSDVASWAAERDGTPLDDLIKENLGEAWRELIDEQPDFLDGVRSKAAAAVRIAEQLAPPRLGRPERIFGVQHPLWRYPHLVHAALERLDLRPGDIGYAAATSALSYAAEQAALERAEETRMEAVLGWASLGFGILAMVPVVGQFALLATGVTSAVRALRSSVDYLDASSRRSALGPLADRFGFAEPNATGFVVDLLGLVSDVALPVLGKALTSAIVPAGRLLAAGRIQTALNTGERVADLAAYTIDANAALLDKRLRTVGLSEVEGRASP</sequence>
<comment type="caution">
    <text evidence="1">The sequence shown here is derived from an EMBL/GenBank/DDBJ whole genome shotgun (WGS) entry which is preliminary data.</text>
</comment>
<dbReference type="AlphaFoldDB" id="A0A918NTR5"/>
<keyword evidence="2" id="KW-1185">Reference proteome</keyword>